<reference evidence="2 3" key="1">
    <citation type="submission" date="2018-01" db="EMBL/GenBank/DDBJ databases">
        <title>Genomic Encyclopedia of Archaeal and Bacterial Type Strains, Phase II (KMG-II): from individual species to whole genera.</title>
        <authorList>
            <person name="Goeker M."/>
        </authorList>
    </citation>
    <scope>NUCLEOTIDE SEQUENCE [LARGE SCALE GENOMIC DNA]</scope>
    <source>
        <strain evidence="2 3">DSM 17023</strain>
    </source>
</reference>
<feature type="transmembrane region" description="Helical" evidence="1">
    <location>
        <begin position="159"/>
        <end position="178"/>
    </location>
</feature>
<organism evidence="2 3">
    <name type="scientific">Roseibium marinum</name>
    <dbReference type="NCBI Taxonomy" id="281252"/>
    <lineage>
        <taxon>Bacteria</taxon>
        <taxon>Pseudomonadati</taxon>
        <taxon>Pseudomonadota</taxon>
        <taxon>Alphaproteobacteria</taxon>
        <taxon>Hyphomicrobiales</taxon>
        <taxon>Stappiaceae</taxon>
        <taxon>Roseibium</taxon>
    </lineage>
</organism>
<keyword evidence="1" id="KW-1133">Transmembrane helix</keyword>
<feature type="transmembrane region" description="Helical" evidence="1">
    <location>
        <begin position="12"/>
        <end position="33"/>
    </location>
</feature>
<accession>A0A2S3UKK8</accession>
<keyword evidence="3" id="KW-1185">Reference proteome</keyword>
<protein>
    <submittedName>
        <fullName evidence="2">Membrane protein YqaA with SNARE-associated domain</fullName>
    </submittedName>
</protein>
<dbReference type="AlphaFoldDB" id="A0A2S3UKK8"/>
<dbReference type="RefSeq" id="WP_103225207.1">
    <property type="nucleotide sequence ID" value="NZ_PPCN01000016.1"/>
</dbReference>
<keyword evidence="1" id="KW-0812">Transmembrane</keyword>
<gene>
    <name evidence="2" type="ORF">CLV41_11666</name>
</gene>
<comment type="caution">
    <text evidence="2">The sequence shown here is derived from an EMBL/GenBank/DDBJ whole genome shotgun (WGS) entry which is preliminary data.</text>
</comment>
<proteinExistence type="predicted"/>
<evidence type="ECO:0000313" key="2">
    <source>
        <dbReference type="EMBL" id="POF28215.1"/>
    </source>
</evidence>
<evidence type="ECO:0000256" key="1">
    <source>
        <dbReference type="SAM" id="Phobius"/>
    </source>
</evidence>
<dbReference type="EMBL" id="PPCN01000016">
    <property type="protein sequence ID" value="POF28215.1"/>
    <property type="molecule type" value="Genomic_DNA"/>
</dbReference>
<sequence>MRPGSKTLAALWGFAEATLFFVVPDVLLTGLALRSLKRALCAALVAALAAAVGGALIWTCAHYAPHTSRSVLLQVPGISENTFATVQLYLESGLFQGMLRGAFSGVPYKIFAAEAGMNGTSLWVFALLSPLARLPRFVVVCMATWALSRLAGERLSMGAKVALSLALWVVFYVFYFAMAGW</sequence>
<dbReference type="OrthoDB" id="7192068at2"/>
<feature type="transmembrane region" description="Helical" evidence="1">
    <location>
        <begin position="40"/>
        <end position="64"/>
    </location>
</feature>
<keyword evidence="1" id="KW-0472">Membrane</keyword>
<name>A0A2S3UKK8_9HYPH</name>
<dbReference type="Proteomes" id="UP000236959">
    <property type="component" value="Unassembled WGS sequence"/>
</dbReference>
<evidence type="ECO:0000313" key="3">
    <source>
        <dbReference type="Proteomes" id="UP000236959"/>
    </source>
</evidence>